<name>A0A0S8GHK4_UNCW3</name>
<sequence>MLKGSMREKKTTAPVGSLLLCLLICITACQRGPKLDQKQWALATTGILTECNREYHDVLAGVEPTAENISKHGTLLSEYWGIKCREDLLFVLEWIEQVGHRKRFDQMGQYMRTVNDEEFKTMLKQLPDEDKSSWDAVRRYWRALGKKSLLGWDFCRYIHLCRKGYLLGYLSENEAWRLMIPKARILQQTFDSWKDLGENYLIGREFWSLARTRASGWFYYRAFKSLLENPDSPWNTIPWDLNLE</sequence>
<reference evidence="2 3" key="1">
    <citation type="journal article" date="2015" name="Microbiome">
        <title>Genomic resolution of linkages in carbon, nitrogen, and sulfur cycling among widespread estuary sediment bacteria.</title>
        <authorList>
            <person name="Baker B.J."/>
            <person name="Lazar C.S."/>
            <person name="Teske A.P."/>
            <person name="Dick G.J."/>
        </authorList>
    </citation>
    <scope>NUCLEOTIDE SEQUENCE [LARGE SCALE GENOMIC DNA]</scope>
    <source>
        <strain evidence="2">SM23_60</strain>
    </source>
</reference>
<dbReference type="InterPro" id="IPR009677">
    <property type="entry name" value="DUF1266"/>
</dbReference>
<protein>
    <recommendedName>
        <fullName evidence="1">DUF1266 domain-containing protein</fullName>
    </recommendedName>
</protein>
<evidence type="ECO:0000313" key="3">
    <source>
        <dbReference type="Proteomes" id="UP000051096"/>
    </source>
</evidence>
<comment type="caution">
    <text evidence="2">The sequence shown here is derived from an EMBL/GenBank/DDBJ whole genome shotgun (WGS) entry which is preliminary data.</text>
</comment>
<gene>
    <name evidence="2" type="ORF">AMJ87_04665</name>
</gene>
<organism evidence="2 3">
    <name type="scientific">candidate division WOR_3 bacterium SM23_60</name>
    <dbReference type="NCBI Taxonomy" id="1703780"/>
    <lineage>
        <taxon>Bacteria</taxon>
        <taxon>Bacteria division WOR-3</taxon>
    </lineage>
</organism>
<dbReference type="Pfam" id="PF06889">
    <property type="entry name" value="DUF1266"/>
    <property type="match status" value="1"/>
</dbReference>
<dbReference type="AlphaFoldDB" id="A0A0S8GHK4"/>
<dbReference type="Proteomes" id="UP000051096">
    <property type="component" value="Unassembled WGS sequence"/>
</dbReference>
<evidence type="ECO:0000313" key="2">
    <source>
        <dbReference type="EMBL" id="KPK72462.1"/>
    </source>
</evidence>
<proteinExistence type="predicted"/>
<dbReference type="EMBL" id="LJUO01000031">
    <property type="protein sequence ID" value="KPK72462.1"/>
    <property type="molecule type" value="Genomic_DNA"/>
</dbReference>
<evidence type="ECO:0000259" key="1">
    <source>
        <dbReference type="Pfam" id="PF06889"/>
    </source>
</evidence>
<accession>A0A0S8GHK4</accession>
<feature type="domain" description="DUF1266" evidence="1">
    <location>
        <begin position="76"/>
        <end position="239"/>
    </location>
</feature>